<feature type="domain" description="Autotransporter" evidence="3">
    <location>
        <begin position="600"/>
        <end position="864"/>
    </location>
</feature>
<name>A0A222N024_9BACT</name>
<dbReference type="InterPro" id="IPR036709">
    <property type="entry name" value="Autotransporte_beta_dom_sf"/>
</dbReference>
<dbReference type="PROSITE" id="PS51208">
    <property type="entry name" value="AUTOTRANSPORTER"/>
    <property type="match status" value="1"/>
</dbReference>
<dbReference type="Gene3D" id="2.160.20.20">
    <property type="match status" value="1"/>
</dbReference>
<dbReference type="SMART" id="SM00869">
    <property type="entry name" value="Autotransporter"/>
    <property type="match status" value="1"/>
</dbReference>
<gene>
    <name evidence="4" type="ORF">CAV_1597</name>
</gene>
<proteinExistence type="predicted"/>
<feature type="chain" id="PRO_5012239925" evidence="2">
    <location>
        <begin position="21"/>
        <end position="864"/>
    </location>
</feature>
<dbReference type="InterPro" id="IPR012332">
    <property type="entry name" value="Autotransporter_pectin_lyase_C"/>
</dbReference>
<dbReference type="AlphaFoldDB" id="A0A222N024"/>
<dbReference type="KEGG" id="cavi:CAV_1597"/>
<feature type="signal peptide" evidence="2">
    <location>
        <begin position="1"/>
        <end position="20"/>
    </location>
</feature>
<evidence type="ECO:0000256" key="1">
    <source>
        <dbReference type="SAM" id="MobiDB-lite"/>
    </source>
</evidence>
<accession>A0A222N024</accession>
<feature type="compositionally biased region" description="Gly residues" evidence="1">
    <location>
        <begin position="459"/>
        <end position="493"/>
    </location>
</feature>
<keyword evidence="2" id="KW-0732">Signal</keyword>
<dbReference type="SUPFAM" id="SSF103515">
    <property type="entry name" value="Autotransporter"/>
    <property type="match status" value="1"/>
</dbReference>
<dbReference type="OrthoDB" id="5368699at2"/>
<evidence type="ECO:0000313" key="5">
    <source>
        <dbReference type="Proteomes" id="UP000201169"/>
    </source>
</evidence>
<dbReference type="RefSeq" id="WP_094752862.1">
    <property type="nucleotide sequence ID" value="NZ_CP022347.1"/>
</dbReference>
<dbReference type="Gene3D" id="2.40.128.130">
    <property type="entry name" value="Autotransporter beta-domain"/>
    <property type="match status" value="1"/>
</dbReference>
<dbReference type="EMBL" id="CP022347">
    <property type="protein sequence ID" value="ASQ31196.1"/>
    <property type="molecule type" value="Genomic_DNA"/>
</dbReference>
<reference evidence="4 5" key="1">
    <citation type="submission" date="2017-07" db="EMBL/GenBank/DDBJ databases">
        <title>Analysis of two Campylobacter avium genomes and identification of a novel hippuricase gene.</title>
        <authorList>
            <person name="Miller W.G."/>
            <person name="Chapman M.H."/>
            <person name="Yee E."/>
            <person name="Revez J."/>
            <person name="Bono J.L."/>
            <person name="Rossi M."/>
        </authorList>
    </citation>
    <scope>NUCLEOTIDE SEQUENCE [LARGE SCALE GENOMIC DNA]</scope>
    <source>
        <strain evidence="4 5">LMG 24591</strain>
    </source>
</reference>
<feature type="region of interest" description="Disordered" evidence="1">
    <location>
        <begin position="446"/>
        <end position="517"/>
    </location>
</feature>
<organism evidence="4 5">
    <name type="scientific">Campylobacter avium LMG 24591</name>
    <dbReference type="NCBI Taxonomy" id="522484"/>
    <lineage>
        <taxon>Bacteria</taxon>
        <taxon>Pseudomonadati</taxon>
        <taxon>Campylobacterota</taxon>
        <taxon>Epsilonproteobacteria</taxon>
        <taxon>Campylobacterales</taxon>
        <taxon>Campylobacteraceae</taxon>
        <taxon>Campylobacter</taxon>
    </lineage>
</organism>
<evidence type="ECO:0000313" key="4">
    <source>
        <dbReference type="EMBL" id="ASQ31196.1"/>
    </source>
</evidence>
<dbReference type="InterPro" id="IPR005546">
    <property type="entry name" value="Autotransporte_beta"/>
</dbReference>
<dbReference type="Pfam" id="PF03797">
    <property type="entry name" value="Autotransporter"/>
    <property type="match status" value="1"/>
</dbReference>
<keyword evidence="5" id="KW-1185">Reference proteome</keyword>
<protein>
    <submittedName>
        <fullName evidence="4">Autotransporter domain protein</fullName>
    </submittedName>
</protein>
<dbReference type="Proteomes" id="UP000201169">
    <property type="component" value="Chromosome"/>
</dbReference>
<evidence type="ECO:0000256" key="2">
    <source>
        <dbReference type="SAM" id="SignalP"/>
    </source>
</evidence>
<evidence type="ECO:0000259" key="3">
    <source>
        <dbReference type="PROSITE" id="PS51208"/>
    </source>
</evidence>
<sequence length="864" mass="93635">MKKILLLLTFSFSLSLALQSEWNGYIEENSANLNNGENTTIILKRNPNIQLNRGNNFGLGYKTNFTYSTQSGTSKLILQKDPSTPSSAQGTDMAYYIEGNILVNERSHLVMNLDSKKGQGLFRLEGGTITANASTIDINNVNTIVINAIKSGGIVVQNGGTLNINNVDILTNQSNANNTASIRNDNSTLYINANVYSYNKQSSLSTPGTNGGYFLQNGGQTTITGSFYNAGFYNLSPQDRGRQDSLVEINGGTFTVNGNFENGRNNTYAYSDYYGIGKLIATQGALITIGGNFLSDAQGDNFSTSTSYRSTVDLNDANLVVKGKFDAYRSDIFLTNSAKIYTTDFNLNSSASISFIGSDLGFGYVNASNQATFDGTVGFKLTGAVLKNENMSYLFLESENVSGIQEGDVTVYSSTGAPLSGYTSKIVKIGDKYFLVFGEANDVGNPNYPQADATPPGGHVPGYGQEGGGSGGGETGGDSGSGGGNQGGSGGNSGSDDNQGNDKPINPNTPPSSDPIYNAIYEALDGSLIENDDVISAATDTVKKQLDSMKVEQKTYQGSVMHHNMLGRIAHSHRAKYALNTRQRYATLASDFTRIPYFQKQEDSDNFYVNALAGYSHYKNSNSLDYGVNLGYDKEIQDSLFAGFYASISKRHQKGDSMSLDGYNYSAGLYSRTHLPYSLEFDLLGYYSNSQNEYERSFAGMTGTNKAKYEAHNIGTQARLGYRAEFINGHSLKPYFGFFATYYYMPAYKEDGLVLPVSKELNTFTSLYGALGLEYRKQNDDGGSFFVALEAVRGGAVFGKKAYELSMGDQKIRYENEAEFFGNLFAGANLALSKNLDLSATLMTQAYDNGFFSVNGSLGLRLVF</sequence>